<evidence type="ECO:0000256" key="6">
    <source>
        <dbReference type="HAMAP-Rule" id="MF_00117"/>
    </source>
</evidence>
<gene>
    <name evidence="6 7" type="primary">hslO</name>
    <name evidence="7" type="ORF">LQE92_12475</name>
</gene>
<dbReference type="Gene3D" id="3.55.30.10">
    <property type="entry name" value="Hsp33 domain"/>
    <property type="match status" value="1"/>
</dbReference>
<keyword evidence="3 6" id="KW-1015">Disulfide bond</keyword>
<dbReference type="GO" id="GO:0042026">
    <property type="term" value="P:protein refolding"/>
    <property type="evidence" value="ECO:0007669"/>
    <property type="project" value="TreeGrafter"/>
</dbReference>
<dbReference type="InterPro" id="IPR016154">
    <property type="entry name" value="Heat_shock_Hsp33_C"/>
</dbReference>
<accession>A0AAP2RKM1</accession>
<keyword evidence="1 6" id="KW-0963">Cytoplasm</keyword>
<proteinExistence type="inferred from homology"/>
<dbReference type="EMBL" id="JAJNOR010000008">
    <property type="protein sequence ID" value="MCD2493430.1"/>
    <property type="molecule type" value="Genomic_DNA"/>
</dbReference>
<comment type="subcellular location">
    <subcellularLocation>
        <location evidence="6">Cytoplasm</location>
    </subcellularLocation>
</comment>
<dbReference type="AlphaFoldDB" id="A0AAP2RKM1"/>
<dbReference type="NCBIfam" id="NF001033">
    <property type="entry name" value="PRK00114.1"/>
    <property type="match status" value="1"/>
</dbReference>
<keyword evidence="2 6" id="KW-0862">Zinc</keyword>
<dbReference type="SUPFAM" id="SSF118352">
    <property type="entry name" value="HSP33 redox switch-like"/>
    <property type="match status" value="1"/>
</dbReference>
<dbReference type="Pfam" id="PF01430">
    <property type="entry name" value="HSP33"/>
    <property type="match status" value="1"/>
</dbReference>
<dbReference type="SUPFAM" id="SSF64397">
    <property type="entry name" value="Hsp33 domain"/>
    <property type="match status" value="1"/>
</dbReference>
<evidence type="ECO:0000256" key="2">
    <source>
        <dbReference type="ARBA" id="ARBA00022833"/>
    </source>
</evidence>
<organism evidence="7 8">
    <name type="scientific">Lientehia hominis</name>
    <dbReference type="NCBI Taxonomy" id="2897778"/>
    <lineage>
        <taxon>Bacteria</taxon>
        <taxon>Bacillati</taxon>
        <taxon>Bacillota</taxon>
        <taxon>Clostridia</taxon>
        <taxon>Lachnospirales</taxon>
        <taxon>Lachnospiraceae</taxon>
        <taxon>Lientehia</taxon>
    </lineage>
</organism>
<sequence>MEKRADGGLGDYIVRAAAANAKIRAFAATSRNLVEEARKRHNTSPVATAALGRLMTAGAMMGSMMKGDKDILTLRIQGDGPIGGITVTADSRADVKGCVVNPEVLIHANSKGKLDVAGAVGRGTLTVIRDIGLKEPYSGQIDLISGEIAEDITYYYAVSEQVPSSVALGVLMNRENTVRQAGGFIIQLMPDAEEELITALERHLSGITSITSFLDAGKSPEQILQAILGDFGLEILDKMSTRFYCDCSKQKVEKALLSVGKTELDDMIAAGEPVEVSCHFCSERYQFGVKELENIRNQMD</sequence>
<dbReference type="PANTHER" id="PTHR30111:SF1">
    <property type="entry name" value="33 KDA CHAPERONIN"/>
    <property type="match status" value="1"/>
</dbReference>
<dbReference type="PANTHER" id="PTHR30111">
    <property type="entry name" value="33 KDA CHAPERONIN"/>
    <property type="match status" value="1"/>
</dbReference>
<reference evidence="7 8" key="1">
    <citation type="submission" date="2021-11" db="EMBL/GenBank/DDBJ databases">
        <title>Lacrimispora sp. nov. NSJ-141 isolated from human feces.</title>
        <authorList>
            <person name="Abdugheni R."/>
        </authorList>
    </citation>
    <scope>NUCLEOTIDE SEQUENCE [LARGE SCALE GENOMIC DNA]</scope>
    <source>
        <strain evidence="7 8">NSJ-141</strain>
    </source>
</reference>
<dbReference type="GO" id="GO:0051082">
    <property type="term" value="F:unfolded protein binding"/>
    <property type="evidence" value="ECO:0007669"/>
    <property type="project" value="UniProtKB-UniRule"/>
</dbReference>
<comment type="function">
    <text evidence="6">Redox regulated molecular chaperone. Protects both thermally unfolding and oxidatively damaged proteins from irreversible aggregation. Plays an important role in the bacterial defense system toward oxidative stress.</text>
</comment>
<dbReference type="InterPro" id="IPR000397">
    <property type="entry name" value="Heat_shock_Hsp33"/>
</dbReference>
<keyword evidence="8" id="KW-1185">Reference proteome</keyword>
<dbReference type="PIRSF" id="PIRSF005261">
    <property type="entry name" value="Heat_shock_Hsp33"/>
    <property type="match status" value="1"/>
</dbReference>
<keyword evidence="5 6" id="KW-0676">Redox-active center</keyword>
<evidence type="ECO:0000256" key="5">
    <source>
        <dbReference type="ARBA" id="ARBA00023284"/>
    </source>
</evidence>
<dbReference type="CDD" id="cd00498">
    <property type="entry name" value="Hsp33"/>
    <property type="match status" value="1"/>
</dbReference>
<dbReference type="GO" id="GO:0044183">
    <property type="term" value="F:protein folding chaperone"/>
    <property type="evidence" value="ECO:0007669"/>
    <property type="project" value="TreeGrafter"/>
</dbReference>
<name>A0AAP2RKM1_9FIRM</name>
<feature type="disulfide bond" description="Redox-active" evidence="6">
    <location>
        <begin position="278"/>
        <end position="281"/>
    </location>
</feature>
<dbReference type="Gene3D" id="3.90.1280.10">
    <property type="entry name" value="HSP33 redox switch-like"/>
    <property type="match status" value="1"/>
</dbReference>
<dbReference type="GO" id="GO:0005737">
    <property type="term" value="C:cytoplasm"/>
    <property type="evidence" value="ECO:0007669"/>
    <property type="project" value="UniProtKB-SubCell"/>
</dbReference>
<dbReference type="InterPro" id="IPR016153">
    <property type="entry name" value="Heat_shock_Hsp33_N"/>
</dbReference>
<feature type="disulfide bond" description="Redox-active" evidence="6">
    <location>
        <begin position="245"/>
        <end position="247"/>
    </location>
</feature>
<evidence type="ECO:0000256" key="1">
    <source>
        <dbReference type="ARBA" id="ARBA00022490"/>
    </source>
</evidence>
<evidence type="ECO:0000256" key="3">
    <source>
        <dbReference type="ARBA" id="ARBA00023157"/>
    </source>
</evidence>
<evidence type="ECO:0000256" key="4">
    <source>
        <dbReference type="ARBA" id="ARBA00023186"/>
    </source>
</evidence>
<comment type="PTM">
    <text evidence="6">Under oxidizing conditions two disulfide bonds are formed involving the reactive cysteines. Under reducing conditions zinc is bound to the reactive cysteines and the protein is inactive.</text>
</comment>
<dbReference type="HAMAP" id="MF_00117">
    <property type="entry name" value="HslO"/>
    <property type="match status" value="1"/>
</dbReference>
<evidence type="ECO:0000313" key="7">
    <source>
        <dbReference type="EMBL" id="MCD2493430.1"/>
    </source>
</evidence>
<keyword evidence="4 6" id="KW-0143">Chaperone</keyword>
<comment type="caution">
    <text evidence="7">The sequence shown here is derived from an EMBL/GenBank/DDBJ whole genome shotgun (WGS) entry which is preliminary data.</text>
</comment>
<comment type="similarity">
    <text evidence="6">Belongs to the HSP33 family.</text>
</comment>
<protein>
    <recommendedName>
        <fullName evidence="6">33 kDa chaperonin</fullName>
    </recommendedName>
    <alternativeName>
        <fullName evidence="6">Heat shock protein 33 homolog</fullName>
        <shortName evidence="6">HSP33</shortName>
    </alternativeName>
</protein>
<dbReference type="Proteomes" id="UP001299265">
    <property type="component" value="Unassembled WGS sequence"/>
</dbReference>
<evidence type="ECO:0000313" key="8">
    <source>
        <dbReference type="Proteomes" id="UP001299265"/>
    </source>
</evidence>